<organism evidence="1 2">
    <name type="scientific">Plasmodium falciparum (isolate HB3)</name>
    <dbReference type="NCBI Taxonomy" id="137071"/>
    <lineage>
        <taxon>Eukaryota</taxon>
        <taxon>Sar</taxon>
        <taxon>Alveolata</taxon>
        <taxon>Apicomplexa</taxon>
        <taxon>Aconoidasida</taxon>
        <taxon>Haemosporida</taxon>
        <taxon>Plasmodiidae</taxon>
        <taxon>Plasmodium</taxon>
        <taxon>Plasmodium (Laverania)</taxon>
    </lineage>
</organism>
<evidence type="ECO:0000313" key="1">
    <source>
        <dbReference type="EMBL" id="KOB62501.1"/>
    </source>
</evidence>
<sequence length="146" mass="17470">MWIRKKCEFNFSGHMGAQIQNSRIEDLFNLKKKNTDHIDKNDLITILKSLGFNISCQIFDDNKNIYNLDELKDFVDKFQKNYYEKEKIENCLNFLNPKKDIIKKNDLKILLCENGNKFTESEFKKFLIDIPMDVDENIYHHDLIQV</sequence>
<evidence type="ECO:0000313" key="2">
    <source>
        <dbReference type="Proteomes" id="UP000054289"/>
    </source>
</evidence>
<dbReference type="KEGG" id="pfh:PFHG_04230"/>
<name>A0A0L7KHC9_PLAFX</name>
<proteinExistence type="predicted"/>
<reference evidence="1 2" key="1">
    <citation type="submission" date="2006-03" db="EMBL/GenBank/DDBJ databases">
        <title>Annotation of Plasmodium falciparum HB3.</title>
        <authorList>
            <consortium name="The Broad Institute Genome Sequencing Platform"/>
            <person name="Volkman S.K."/>
            <person name="Neafsey D.E."/>
            <person name="Dash A.P."/>
            <person name="Chitnis C.E."/>
            <person name="Hartl D.L."/>
            <person name="Young S.K."/>
            <person name="Zeng Q."/>
            <person name="Koehrsen M."/>
            <person name="Alvarado L."/>
            <person name="Berlin A."/>
            <person name="Borenstein D."/>
            <person name="Chapman S.B."/>
            <person name="Chen Z."/>
            <person name="Engels R."/>
            <person name="Freedman E."/>
            <person name="Gellesch M."/>
            <person name="Goldberg J."/>
            <person name="Griggs A."/>
            <person name="Gujja S."/>
            <person name="Heilman E.R."/>
            <person name="Heiman D.I."/>
            <person name="Howarth C."/>
            <person name="Jen D."/>
            <person name="Larson L."/>
            <person name="Mehta T."/>
            <person name="Neiman D."/>
            <person name="Park D."/>
            <person name="Pearson M."/>
            <person name="Roberts A."/>
            <person name="Saif S."/>
            <person name="Shea T."/>
            <person name="Shenoy N."/>
            <person name="Sisk P."/>
            <person name="Stolte C."/>
            <person name="Sykes S."/>
            <person name="Walk T."/>
            <person name="White J."/>
            <person name="Yandava C."/>
            <person name="Haas B."/>
            <person name="Henn M.R."/>
            <person name="Nusbaum C."/>
            <person name="Birren B."/>
        </authorList>
    </citation>
    <scope>NUCLEOTIDE SEQUENCE [LARGE SCALE GENOMIC DNA]</scope>
    <source>
        <strain evidence="1">HB3</strain>
    </source>
</reference>
<dbReference type="Gene3D" id="1.10.238.10">
    <property type="entry name" value="EF-hand"/>
    <property type="match status" value="1"/>
</dbReference>
<accession>A0A0L7KHC9</accession>
<gene>
    <name evidence="1" type="ORF">PFHG_04230</name>
</gene>
<reference evidence="2" key="2">
    <citation type="submission" date="2006-03" db="EMBL/GenBank/DDBJ databases">
        <title>The genome sequence of the Plasmodium falciparum HB3.</title>
        <authorList>
            <consortium name="The Broad Institute Genome Sequencing Platform"/>
            <person name="Birren B."/>
            <person name="Lander E."/>
            <person name="Galagan J."/>
            <person name="Nusbaum C."/>
            <person name="Devon K."/>
            <person name="Henn M."/>
            <person name="Jaffe D."/>
            <person name="Butler J."/>
            <person name="Alvarez P."/>
            <person name="Gnerre S."/>
            <person name="Grabherr M."/>
            <person name="Kleber M."/>
            <person name="Mauceli E."/>
            <person name="Brockman W."/>
            <person name="MacCallum I.A."/>
            <person name="Rounsley S."/>
            <person name="Young S."/>
            <person name="LaButti K."/>
            <person name="Pushparaj V."/>
            <person name="DeCaprio D."/>
            <person name="Crawford M."/>
            <person name="Koehrsen M."/>
            <person name="Engels R."/>
            <person name="Montgomery P."/>
            <person name="Pearson M."/>
            <person name="Howarth C."/>
            <person name="Larson L."/>
            <person name="Luoma S."/>
            <person name="White J."/>
            <person name="Kodira C."/>
            <person name="Zeng Q."/>
            <person name="Oleary S."/>
            <person name="Yandava C."/>
            <person name="Alvarado L."/>
            <person name="Wirth D."/>
            <person name="Volkman S."/>
            <person name="Hartl D."/>
        </authorList>
    </citation>
    <scope>NUCLEOTIDE SEQUENCE [LARGE SCALE GENOMIC DNA]</scope>
</reference>
<dbReference type="OrthoDB" id="390758at2759"/>
<protein>
    <recommendedName>
        <fullName evidence="3">EF-hand domain-containing protein</fullName>
    </recommendedName>
</protein>
<dbReference type="AlphaFoldDB" id="A0A0L7KHC9"/>
<dbReference type="InterPro" id="IPR011992">
    <property type="entry name" value="EF-hand-dom_pair"/>
</dbReference>
<dbReference type="EMBL" id="CH672073">
    <property type="protein sequence ID" value="KOB62501.1"/>
    <property type="molecule type" value="Genomic_DNA"/>
</dbReference>
<dbReference type="SUPFAM" id="SSF47473">
    <property type="entry name" value="EF-hand"/>
    <property type="match status" value="1"/>
</dbReference>
<evidence type="ECO:0008006" key="3">
    <source>
        <dbReference type="Google" id="ProtNLM"/>
    </source>
</evidence>
<dbReference type="Proteomes" id="UP000054289">
    <property type="component" value="Unassembled WGS sequence"/>
</dbReference>